<proteinExistence type="predicted"/>
<evidence type="ECO:0000256" key="1">
    <source>
        <dbReference type="SAM" id="SignalP"/>
    </source>
</evidence>
<keyword evidence="3" id="KW-1185">Reference proteome</keyword>
<evidence type="ECO:0008006" key="4">
    <source>
        <dbReference type="Google" id="ProtNLM"/>
    </source>
</evidence>
<dbReference type="AlphaFoldDB" id="A0A8J3FBG7"/>
<dbReference type="Proteomes" id="UP000649739">
    <property type="component" value="Unassembled WGS sequence"/>
</dbReference>
<reference evidence="2" key="2">
    <citation type="submission" date="2020-09" db="EMBL/GenBank/DDBJ databases">
        <authorList>
            <person name="Sun Q."/>
            <person name="Ohkuma M."/>
        </authorList>
    </citation>
    <scope>NUCLEOTIDE SEQUENCE</scope>
    <source>
        <strain evidence="2">JCM 3090</strain>
    </source>
</reference>
<dbReference type="EMBL" id="BMQB01000002">
    <property type="protein sequence ID" value="GGJ83622.1"/>
    <property type="molecule type" value="Genomic_DNA"/>
</dbReference>
<protein>
    <recommendedName>
        <fullName evidence="4">Endonuclease/exonuclease/phosphatase family protein</fullName>
    </recommendedName>
</protein>
<evidence type="ECO:0000313" key="2">
    <source>
        <dbReference type="EMBL" id="GGJ83622.1"/>
    </source>
</evidence>
<feature type="chain" id="PRO_5035224666" description="Endonuclease/exonuclease/phosphatase family protein" evidence="1">
    <location>
        <begin position="45"/>
        <end position="311"/>
    </location>
</feature>
<keyword evidence="1" id="KW-0732">Signal</keyword>
<dbReference type="InterPro" id="IPR006311">
    <property type="entry name" value="TAT_signal"/>
</dbReference>
<feature type="signal peptide" evidence="1">
    <location>
        <begin position="1"/>
        <end position="44"/>
    </location>
</feature>
<sequence length="311" mass="32147">MPSHGPTRALTRTPRTTIVRFSVALAAAAGLAAGTLAAPAAALAAPAAPTTSLSGAAGPLAPAAPATAAEDGTVLQVNLCNSGYDEDCYDKGKSVPATVALVKELKPVALTLNEACRSDVDTLFNAMRTTHPGRHTHWAFAPISRADGHHITCATGGHYGSAVIDTLADMTSYNSWAFPFDKQAAGDERRIAHCSQVVSREGGYFTCGVQLAAKDRKVANAQCKQLVGSIMDRVAGKTDYPIMAAGTFNLRADGMGDCLTDVADDYTTAGKGLQHLVASEGITLGDVATHPMSGTGLPGISFDATFDGDRR</sequence>
<reference evidence="2" key="1">
    <citation type="journal article" date="2014" name="Int. J. Syst. Evol. Microbiol.">
        <title>Complete genome sequence of Corynebacterium casei LMG S-19264T (=DSM 44701T), isolated from a smear-ripened cheese.</title>
        <authorList>
            <consortium name="US DOE Joint Genome Institute (JGI-PGF)"/>
            <person name="Walter F."/>
            <person name="Albersmeier A."/>
            <person name="Kalinowski J."/>
            <person name="Ruckert C."/>
        </authorList>
    </citation>
    <scope>NUCLEOTIDE SEQUENCE</scope>
    <source>
        <strain evidence="2">JCM 3090</strain>
    </source>
</reference>
<comment type="caution">
    <text evidence="2">The sequence shown here is derived from an EMBL/GenBank/DDBJ whole genome shotgun (WGS) entry which is preliminary data.</text>
</comment>
<dbReference type="RefSeq" id="WP_189169001.1">
    <property type="nucleotide sequence ID" value="NZ_BMQB01000002.1"/>
</dbReference>
<gene>
    <name evidence="2" type="ORF">GCM10010123_11620</name>
</gene>
<evidence type="ECO:0000313" key="3">
    <source>
        <dbReference type="Proteomes" id="UP000649739"/>
    </source>
</evidence>
<dbReference type="PROSITE" id="PS51318">
    <property type="entry name" value="TAT"/>
    <property type="match status" value="1"/>
</dbReference>
<name>A0A8J3FBG7_9ACTN</name>
<organism evidence="2 3">
    <name type="scientific">Pilimelia anulata</name>
    <dbReference type="NCBI Taxonomy" id="53371"/>
    <lineage>
        <taxon>Bacteria</taxon>
        <taxon>Bacillati</taxon>
        <taxon>Actinomycetota</taxon>
        <taxon>Actinomycetes</taxon>
        <taxon>Micromonosporales</taxon>
        <taxon>Micromonosporaceae</taxon>
        <taxon>Pilimelia</taxon>
    </lineage>
</organism>
<accession>A0A8J3FBG7</accession>